<proteinExistence type="predicted"/>
<comment type="caution">
    <text evidence="2">The sequence shown here is derived from an EMBL/GenBank/DDBJ whole genome shotgun (WGS) entry which is preliminary data.</text>
</comment>
<reference evidence="2 3" key="1">
    <citation type="submission" date="2019-02" db="EMBL/GenBank/DDBJ databases">
        <title>Genomic Encyclopedia of Type Strains, Phase IV (KMG-IV): sequencing the most valuable type-strain genomes for metagenomic binning, comparative biology and taxonomic classification.</title>
        <authorList>
            <person name="Goeker M."/>
        </authorList>
    </citation>
    <scope>NUCLEOTIDE SEQUENCE [LARGE SCALE GENOMIC DNA]</scope>
    <source>
        <strain evidence="2 3">DSM 17196</strain>
    </source>
</reference>
<evidence type="ECO:0000313" key="2">
    <source>
        <dbReference type="EMBL" id="RZT00238.1"/>
    </source>
</evidence>
<protein>
    <submittedName>
        <fullName evidence="2">Uncharacterized protein</fullName>
    </submittedName>
</protein>
<accession>A0A4Q7PIZ2</accession>
<name>A0A4Q7PIZ2_9FLAO</name>
<evidence type="ECO:0000256" key="1">
    <source>
        <dbReference type="SAM" id="MobiDB-lite"/>
    </source>
</evidence>
<dbReference type="RefSeq" id="WP_165389015.1">
    <property type="nucleotide sequence ID" value="NZ_SGXE01000001.1"/>
</dbReference>
<dbReference type="EMBL" id="SGXE01000001">
    <property type="protein sequence ID" value="RZT00238.1"/>
    <property type="molecule type" value="Genomic_DNA"/>
</dbReference>
<sequence>MSTAPFEDKGKFDGIPKDHHGDSHLRDKKEKLPGSDQRDAAKEDIEKK</sequence>
<keyword evidence="3" id="KW-1185">Reference proteome</keyword>
<feature type="region of interest" description="Disordered" evidence="1">
    <location>
        <begin position="1"/>
        <end position="48"/>
    </location>
</feature>
<gene>
    <name evidence="2" type="ORF">EV197_1474</name>
</gene>
<dbReference type="Proteomes" id="UP000292262">
    <property type="component" value="Unassembled WGS sequence"/>
</dbReference>
<evidence type="ECO:0000313" key="3">
    <source>
        <dbReference type="Proteomes" id="UP000292262"/>
    </source>
</evidence>
<dbReference type="AlphaFoldDB" id="A0A4Q7PIZ2"/>
<organism evidence="2 3">
    <name type="scientific">Aquimarina brevivitae</name>
    <dbReference type="NCBI Taxonomy" id="323412"/>
    <lineage>
        <taxon>Bacteria</taxon>
        <taxon>Pseudomonadati</taxon>
        <taxon>Bacteroidota</taxon>
        <taxon>Flavobacteriia</taxon>
        <taxon>Flavobacteriales</taxon>
        <taxon>Flavobacteriaceae</taxon>
        <taxon>Aquimarina</taxon>
    </lineage>
</organism>